<dbReference type="Pfam" id="PF00497">
    <property type="entry name" value="SBP_bac_3"/>
    <property type="match status" value="1"/>
</dbReference>
<dbReference type="InterPro" id="IPR001638">
    <property type="entry name" value="Solute-binding_3/MltF_N"/>
</dbReference>
<dbReference type="RefSeq" id="WP_269425085.1">
    <property type="nucleotide sequence ID" value="NZ_JAPWGY010000013.1"/>
</dbReference>
<organism evidence="3 4">
    <name type="scientific">Kiloniella laminariae</name>
    <dbReference type="NCBI Taxonomy" id="454162"/>
    <lineage>
        <taxon>Bacteria</taxon>
        <taxon>Pseudomonadati</taxon>
        <taxon>Pseudomonadota</taxon>
        <taxon>Alphaproteobacteria</taxon>
        <taxon>Rhodospirillales</taxon>
        <taxon>Kiloniellaceae</taxon>
        <taxon>Kiloniella</taxon>
    </lineage>
</organism>
<keyword evidence="1" id="KW-0732">Signal</keyword>
<protein>
    <submittedName>
        <fullName evidence="3">Transporter substrate-binding domain-containing protein</fullName>
    </submittedName>
</protein>
<dbReference type="SUPFAM" id="SSF53850">
    <property type="entry name" value="Periplasmic binding protein-like II"/>
    <property type="match status" value="1"/>
</dbReference>
<dbReference type="Gene3D" id="3.40.190.10">
    <property type="entry name" value="Periplasmic binding protein-like II"/>
    <property type="match status" value="2"/>
</dbReference>
<accession>A0ABT4LP94</accession>
<evidence type="ECO:0000313" key="4">
    <source>
        <dbReference type="Proteomes" id="UP001069802"/>
    </source>
</evidence>
<dbReference type="PANTHER" id="PTHR35936:SF35">
    <property type="entry name" value="L-CYSTINE-BINDING PROTEIN TCYJ"/>
    <property type="match status" value="1"/>
</dbReference>
<evidence type="ECO:0000313" key="3">
    <source>
        <dbReference type="EMBL" id="MCZ4282943.1"/>
    </source>
</evidence>
<proteinExistence type="predicted"/>
<dbReference type="SMART" id="SM00062">
    <property type="entry name" value="PBPb"/>
    <property type="match status" value="1"/>
</dbReference>
<feature type="domain" description="Solute-binding protein family 3/N-terminal" evidence="2">
    <location>
        <begin position="44"/>
        <end position="265"/>
    </location>
</feature>
<sequence>MMTARSMLSPLRPLTLVLFFFGINLPLSPLVHATENCTSFSANGINNWYPFSYRTDKGELTGIVIDGMREALARIGLTMEVQDDRPWKRILYDLETGNLDIVLGAYWNSERALKYHYSEKIGTDDLNVFVKAGNEFPLSTPEDLIGRTGLRLLGGSLGDDFDHFAKEHLNFVQVPQSDNMITMLVNDRADYAVLGYVEGLQHIRDLGLKGQVSVLPEPILSNAMYALINREANCAKRLRDLNEALRAMQKEGVIEQIITRHMGLITSRAE</sequence>
<keyword evidence="4" id="KW-1185">Reference proteome</keyword>
<dbReference type="EMBL" id="JAPWGY010000013">
    <property type="protein sequence ID" value="MCZ4282943.1"/>
    <property type="molecule type" value="Genomic_DNA"/>
</dbReference>
<comment type="caution">
    <text evidence="3">The sequence shown here is derived from an EMBL/GenBank/DDBJ whole genome shotgun (WGS) entry which is preliminary data.</text>
</comment>
<dbReference type="PANTHER" id="PTHR35936">
    <property type="entry name" value="MEMBRANE-BOUND LYTIC MUREIN TRANSGLYCOSYLASE F"/>
    <property type="match status" value="1"/>
</dbReference>
<evidence type="ECO:0000259" key="2">
    <source>
        <dbReference type="SMART" id="SM00062"/>
    </source>
</evidence>
<evidence type="ECO:0000256" key="1">
    <source>
        <dbReference type="ARBA" id="ARBA00022729"/>
    </source>
</evidence>
<reference evidence="3" key="1">
    <citation type="submission" date="2022-12" db="EMBL/GenBank/DDBJ databases">
        <title>Bacterial isolates from different developmental stages of Nematostella vectensis.</title>
        <authorList>
            <person name="Fraune S."/>
        </authorList>
    </citation>
    <scope>NUCLEOTIDE SEQUENCE</scope>
    <source>
        <strain evidence="3">G21630-S1</strain>
    </source>
</reference>
<gene>
    <name evidence="3" type="ORF">O4H49_19325</name>
</gene>
<name>A0ABT4LP94_9PROT</name>
<dbReference type="Proteomes" id="UP001069802">
    <property type="component" value="Unassembled WGS sequence"/>
</dbReference>